<dbReference type="InterPro" id="IPR045518">
    <property type="entry name" value="2EXR"/>
</dbReference>
<dbReference type="Proteomes" id="UP000245464">
    <property type="component" value="Chromosome 10"/>
</dbReference>
<dbReference type="Proteomes" id="UP000249757">
    <property type="component" value="Unassembled WGS sequence"/>
</dbReference>
<name>A0A2W1FU15_9PLEO</name>
<dbReference type="AlphaFoldDB" id="A0A2W1FU15"/>
<evidence type="ECO:0000313" key="3">
    <source>
        <dbReference type="EMBL" id="KAI1512593.1"/>
    </source>
</evidence>
<reference evidence="2" key="1">
    <citation type="journal article" date="2018" name="BMC Genomics">
        <title>Comparative genomics of the wheat fungal pathogen Pyrenophora tritici-repentis reveals chromosomal variations and genome plasticity.</title>
        <authorList>
            <person name="Moolhuijzen P."/>
            <person name="See P.T."/>
            <person name="Hane J.K."/>
            <person name="Shi G."/>
            <person name="Liu Z."/>
            <person name="Oliver R.P."/>
            <person name="Moffat C.S."/>
        </authorList>
    </citation>
    <scope>NUCLEOTIDE SEQUENCE [LARGE SCALE GENOMIC DNA]</scope>
    <source>
        <strain evidence="2">M4</strain>
    </source>
</reference>
<dbReference type="EMBL" id="NRDI02000011">
    <property type="protein sequence ID" value="KAI1512593.1"/>
    <property type="molecule type" value="Genomic_DNA"/>
</dbReference>
<proteinExistence type="predicted"/>
<protein>
    <recommendedName>
        <fullName evidence="1">2EXR domain-containing protein</fullName>
    </recommendedName>
</protein>
<gene>
    <name evidence="3" type="ORF">Ptr86124_008559</name>
    <name evidence="2" type="ORF">PtrM4_049680</name>
</gene>
<accession>A0A2W1FU15</accession>
<organism evidence="3 4">
    <name type="scientific">Pyrenophora tritici-repentis</name>
    <dbReference type="NCBI Taxonomy" id="45151"/>
    <lineage>
        <taxon>Eukaryota</taxon>
        <taxon>Fungi</taxon>
        <taxon>Dikarya</taxon>
        <taxon>Ascomycota</taxon>
        <taxon>Pezizomycotina</taxon>
        <taxon>Dothideomycetes</taxon>
        <taxon>Pleosporomycetidae</taxon>
        <taxon>Pleosporales</taxon>
        <taxon>Pleosporineae</taxon>
        <taxon>Pleosporaceae</taxon>
        <taxon>Pyrenophora</taxon>
    </lineage>
</organism>
<dbReference type="Pfam" id="PF20150">
    <property type="entry name" value="2EXR"/>
    <property type="match status" value="1"/>
</dbReference>
<sequence>MAQTASFPFMRLPAELRLMVYERIAINVHSYLVWVVPGKFGVPTESHYHMFGKRTETAILRVSRQVYAEAYALMQTNQFHEIRSTPFSVLLNLAASEELKLCIEDIGQCGSFICKESNNIHIGHLGHNVKFTTIMEVGILGANHFSESEYRRIASGLVGVGFGVRHILRMIGNSSTTPEESCDIQTSSQCESFLDQLIEGAKRQPWWARFEKGTNVSEAEFTLEWSVGDYYCTSIH</sequence>
<dbReference type="EMBL" id="NQIK02000010">
    <property type="protein sequence ID" value="KAF7565534.1"/>
    <property type="molecule type" value="Genomic_DNA"/>
</dbReference>
<feature type="domain" description="2EXR" evidence="1">
    <location>
        <begin position="8"/>
        <end position="77"/>
    </location>
</feature>
<reference evidence="4" key="4">
    <citation type="journal article" date="2022" name="Microb. Genom.">
        <title>A global pangenome for the wheat fungal pathogen Pyrenophora tritici-repentis and prediction of effector protein structural homology.</title>
        <authorList>
            <person name="Moolhuijzen P.M."/>
            <person name="See P.T."/>
            <person name="Shi G."/>
            <person name="Powell H.R."/>
            <person name="Cockram J."/>
            <person name="Jorgensen L.N."/>
            <person name="Benslimane H."/>
            <person name="Strelkov S.E."/>
            <person name="Turner J."/>
            <person name="Liu Z."/>
            <person name="Moffat C.S."/>
        </authorList>
    </citation>
    <scope>NUCLEOTIDE SEQUENCE [LARGE SCALE GENOMIC DNA]</scope>
</reference>
<evidence type="ECO:0000313" key="2">
    <source>
        <dbReference type="EMBL" id="KAF7565534.1"/>
    </source>
</evidence>
<evidence type="ECO:0000259" key="1">
    <source>
        <dbReference type="Pfam" id="PF20150"/>
    </source>
</evidence>
<reference evidence="3" key="2">
    <citation type="submission" date="2021-05" db="EMBL/GenBank/DDBJ databases">
        <authorList>
            <person name="Moolhuijzen P.M."/>
            <person name="Moffat C.S."/>
        </authorList>
    </citation>
    <scope>NUCLEOTIDE SEQUENCE</scope>
    <source>
        <strain evidence="3">86-124</strain>
    </source>
</reference>
<keyword evidence="4" id="KW-1185">Reference proteome</keyword>
<comment type="caution">
    <text evidence="3">The sequence shown here is derived from an EMBL/GenBank/DDBJ whole genome shotgun (WGS) entry which is preliminary data.</text>
</comment>
<reference evidence="3" key="3">
    <citation type="journal article" date="2022" name="bioRxiv">
        <title>A global pangenome for the wheat fungal pathogen Pyrenophora tritici-repentis and prediction of effector protein structural homology.</title>
        <authorList>
            <person name="Moolhuijzen P."/>
            <person name="See P.T."/>
            <person name="Shi G."/>
            <person name="Powell H.R."/>
            <person name="Cockram J."/>
            <person name="Jorgensen L.N."/>
            <person name="Benslimane H."/>
            <person name="Strelkov S.E."/>
            <person name="Turner J."/>
            <person name="Liu Z."/>
            <person name="Moffat C.S."/>
        </authorList>
    </citation>
    <scope>NUCLEOTIDE SEQUENCE</scope>
    <source>
        <strain evidence="3">86-124</strain>
    </source>
</reference>
<evidence type="ECO:0000313" key="4">
    <source>
        <dbReference type="Proteomes" id="UP000249757"/>
    </source>
</evidence>
<dbReference type="OrthoDB" id="5314997at2759"/>